<sequence length="154" mass="17807">MCMCVVLVYFSILLDKGTKVLYTHDNYWLVILVFYFLAFGSIMRISGRTCSEEIFRPGIISQWVAEFLEGITCGSEPQKKKTHISCCIILATQRFLQKFSNKRLGNPHLQPTRESTFSRELATENNSGNFPVLFRYHIFRQLDIENGILLCQVL</sequence>
<keyword evidence="1" id="KW-0472">Membrane</keyword>
<feature type="transmembrane region" description="Helical" evidence="1">
    <location>
        <begin position="27"/>
        <end position="46"/>
    </location>
</feature>
<dbReference type="AlphaFoldDB" id="C8ZCR7"/>
<dbReference type="EMBL" id="FN393078">
    <property type="protein sequence ID" value="CAY81183.1"/>
    <property type="molecule type" value="Genomic_DNA"/>
</dbReference>
<evidence type="ECO:0000256" key="1">
    <source>
        <dbReference type="SAM" id="Phobius"/>
    </source>
</evidence>
<organism evidence="2">
    <name type="scientific">Saccharomyces cerevisiae (strain Lalvin EC1118 / Prise de mousse)</name>
    <name type="common">Baker's yeast</name>
    <dbReference type="NCBI Taxonomy" id="643680"/>
    <lineage>
        <taxon>Eukaryota</taxon>
        <taxon>Fungi</taxon>
        <taxon>Dikarya</taxon>
        <taxon>Ascomycota</taxon>
        <taxon>Saccharomycotina</taxon>
        <taxon>Saccharomycetes</taxon>
        <taxon>Saccharomycetales</taxon>
        <taxon>Saccharomycetaceae</taxon>
        <taxon>Saccharomyces</taxon>
    </lineage>
</organism>
<name>C8ZCR7_YEAS8</name>
<dbReference type="HOGENOM" id="CLU_1705635_0_0_1"/>
<reference evidence="2" key="1">
    <citation type="journal article" date="2009" name="Proc. Natl. Acad. Sci. U.S.A.">
        <title>Eukaryote-to-eukaryote gene transfer events revealed by the genome sequence of the wine yeast Saccharomyces cerevisiae EC1118.</title>
        <authorList>
            <person name="Novo M."/>
            <person name="Bigey F."/>
            <person name="Beyne E."/>
            <person name="Galeote V."/>
            <person name="Gavory F."/>
            <person name="Mallet S."/>
            <person name="Cambot B."/>
            <person name="Legras J.L."/>
            <person name="Wincker P."/>
            <person name="Casaregola S."/>
            <person name="Dequin S."/>
        </authorList>
    </citation>
    <scope>NUCLEOTIDE SEQUENCE [LARGE SCALE GENOMIC DNA]</scope>
    <source>
        <strain evidence="2">Lalvin EC1118</strain>
        <strain>Lalvin EC1118 / Prise de mousse</strain>
    </source>
</reference>
<gene>
    <name evidence="2" type="ORF">EC1118_1L10_0034g</name>
</gene>
<evidence type="ECO:0000313" key="2">
    <source>
        <dbReference type="EMBL" id="CAY81183.1"/>
    </source>
</evidence>
<accession>C8ZCR7</accession>
<keyword evidence="1" id="KW-1133">Transmembrane helix</keyword>
<protein>
    <submittedName>
        <fullName evidence="2">EC1118_1L10_0034p</fullName>
    </submittedName>
</protein>
<proteinExistence type="predicted"/>
<keyword evidence="1" id="KW-0812">Transmembrane</keyword>